<reference evidence="2" key="2">
    <citation type="journal article" date="2023" name="IMA Fungus">
        <title>Comparative genomic study of the Penicillium genus elucidates a diverse pangenome and 15 lateral gene transfer events.</title>
        <authorList>
            <person name="Petersen C."/>
            <person name="Sorensen T."/>
            <person name="Nielsen M.R."/>
            <person name="Sondergaard T.E."/>
            <person name="Sorensen J.L."/>
            <person name="Fitzpatrick D.A."/>
            <person name="Frisvad J.C."/>
            <person name="Nielsen K.L."/>
        </authorList>
    </citation>
    <scope>NUCLEOTIDE SEQUENCE</scope>
    <source>
        <strain evidence="2">IBT 29677</strain>
    </source>
</reference>
<proteinExistence type="predicted"/>
<comment type="caution">
    <text evidence="2">The sequence shown here is derived from an EMBL/GenBank/DDBJ whole genome shotgun (WGS) entry which is preliminary data.</text>
</comment>
<dbReference type="GeneID" id="81373500"/>
<evidence type="ECO:0000256" key="1">
    <source>
        <dbReference type="SAM" id="MobiDB-lite"/>
    </source>
</evidence>
<sequence>MNWDGDQSNYHKHHMTGLSQAQAHPFPHMSPSHDWRWSGDARASTSNWNAASSSHATPSVSGDFHWNAPSPTKAVNATSTIFDNPTPSPSLNYSPETTPTFFSHVDRISPGSQSADFPDQANQEEDTCNNEVYNRALSHQPHGRLQTTRKRSRISQRYVISYVFYFLDSLDTCLDNAICISI</sequence>
<keyword evidence="3" id="KW-1185">Reference proteome</keyword>
<dbReference type="AlphaFoldDB" id="A0A9W9VQA5"/>
<feature type="compositionally biased region" description="Low complexity" evidence="1">
    <location>
        <begin position="45"/>
        <end position="57"/>
    </location>
</feature>
<dbReference type="Proteomes" id="UP001147747">
    <property type="component" value="Unassembled WGS sequence"/>
</dbReference>
<dbReference type="RefSeq" id="XP_056485140.1">
    <property type="nucleotide sequence ID" value="XM_056634520.1"/>
</dbReference>
<reference evidence="2" key="1">
    <citation type="submission" date="2022-12" db="EMBL/GenBank/DDBJ databases">
        <authorList>
            <person name="Petersen C."/>
        </authorList>
    </citation>
    <scope>NUCLEOTIDE SEQUENCE</scope>
    <source>
        <strain evidence="2">IBT 29677</strain>
    </source>
</reference>
<organism evidence="2 3">
    <name type="scientific">Penicillium cosmopolitanum</name>
    <dbReference type="NCBI Taxonomy" id="1131564"/>
    <lineage>
        <taxon>Eukaryota</taxon>
        <taxon>Fungi</taxon>
        <taxon>Dikarya</taxon>
        <taxon>Ascomycota</taxon>
        <taxon>Pezizomycotina</taxon>
        <taxon>Eurotiomycetes</taxon>
        <taxon>Eurotiomycetidae</taxon>
        <taxon>Eurotiales</taxon>
        <taxon>Aspergillaceae</taxon>
        <taxon>Penicillium</taxon>
    </lineage>
</organism>
<dbReference type="EMBL" id="JAPZBU010000009">
    <property type="protein sequence ID" value="KAJ5387342.1"/>
    <property type="molecule type" value="Genomic_DNA"/>
</dbReference>
<accession>A0A9W9VQA5</accession>
<name>A0A9W9VQA5_9EURO</name>
<evidence type="ECO:0000313" key="3">
    <source>
        <dbReference type="Proteomes" id="UP001147747"/>
    </source>
</evidence>
<gene>
    <name evidence="2" type="ORF">N7509_009883</name>
</gene>
<feature type="region of interest" description="Disordered" evidence="1">
    <location>
        <begin position="45"/>
        <end position="67"/>
    </location>
</feature>
<evidence type="ECO:0000313" key="2">
    <source>
        <dbReference type="EMBL" id="KAJ5387342.1"/>
    </source>
</evidence>
<protein>
    <submittedName>
        <fullName evidence="2">Uncharacterized protein</fullName>
    </submittedName>
</protein>